<evidence type="ECO:0000256" key="2">
    <source>
        <dbReference type="SAM" id="Phobius"/>
    </source>
</evidence>
<dbReference type="STRING" id="97359.A0A550CQG8"/>
<feature type="region of interest" description="Disordered" evidence="1">
    <location>
        <begin position="753"/>
        <end position="786"/>
    </location>
</feature>
<feature type="transmembrane region" description="Helical" evidence="2">
    <location>
        <begin position="380"/>
        <end position="398"/>
    </location>
</feature>
<keyword evidence="2" id="KW-1133">Transmembrane helix</keyword>
<reference evidence="4 5" key="1">
    <citation type="journal article" date="2019" name="New Phytol.">
        <title>Comparative genomics reveals unique wood-decay strategies and fruiting body development in the Schizophyllaceae.</title>
        <authorList>
            <person name="Almasi E."/>
            <person name="Sahu N."/>
            <person name="Krizsan K."/>
            <person name="Balint B."/>
            <person name="Kovacs G.M."/>
            <person name="Kiss B."/>
            <person name="Cseklye J."/>
            <person name="Drula E."/>
            <person name="Henrissat B."/>
            <person name="Nagy I."/>
            <person name="Chovatia M."/>
            <person name="Adam C."/>
            <person name="LaButti K."/>
            <person name="Lipzen A."/>
            <person name="Riley R."/>
            <person name="Grigoriev I.V."/>
            <person name="Nagy L.G."/>
        </authorList>
    </citation>
    <scope>NUCLEOTIDE SEQUENCE [LARGE SCALE GENOMIC DNA]</scope>
    <source>
        <strain evidence="4 5">NL-1724</strain>
    </source>
</reference>
<comment type="caution">
    <text evidence="4">The sequence shown here is derived from an EMBL/GenBank/DDBJ whole genome shotgun (WGS) entry which is preliminary data.</text>
</comment>
<evidence type="ECO:0000313" key="5">
    <source>
        <dbReference type="Proteomes" id="UP000320762"/>
    </source>
</evidence>
<evidence type="ECO:0000256" key="1">
    <source>
        <dbReference type="SAM" id="MobiDB-lite"/>
    </source>
</evidence>
<evidence type="ECO:0000313" key="4">
    <source>
        <dbReference type="EMBL" id="TRM67018.1"/>
    </source>
</evidence>
<name>A0A550CQG8_9AGAR</name>
<feature type="transmembrane region" description="Helical" evidence="2">
    <location>
        <begin position="331"/>
        <end position="359"/>
    </location>
</feature>
<proteinExistence type="predicted"/>
<protein>
    <recommendedName>
        <fullName evidence="3">DUF6535 domain-containing protein</fullName>
    </recommendedName>
</protein>
<feature type="compositionally biased region" description="Basic residues" evidence="1">
    <location>
        <begin position="774"/>
        <end position="786"/>
    </location>
</feature>
<keyword evidence="2" id="KW-0812">Transmembrane</keyword>
<feature type="compositionally biased region" description="Basic and acidic residues" evidence="1">
    <location>
        <begin position="910"/>
        <end position="921"/>
    </location>
</feature>
<feature type="transmembrane region" description="Helical" evidence="2">
    <location>
        <begin position="296"/>
        <end position="325"/>
    </location>
</feature>
<feature type="domain" description="DUF6535" evidence="3">
    <location>
        <begin position="152"/>
        <end position="326"/>
    </location>
</feature>
<dbReference type="InterPro" id="IPR045338">
    <property type="entry name" value="DUF6535"/>
</dbReference>
<keyword evidence="2" id="KW-0472">Membrane</keyword>
<dbReference type="EMBL" id="VDMD01000003">
    <property type="protein sequence ID" value="TRM67018.1"/>
    <property type="molecule type" value="Genomic_DNA"/>
</dbReference>
<gene>
    <name evidence="4" type="ORF">BD626DRAFT_627457</name>
</gene>
<sequence length="942" mass="105662">MGGSGWIGGCSAGRDFPLRPVDSTHILIESRFDMRCRRVLGVSPTSLFPHHRPRFAISAAMVMASSLFRKFLHICYSPFRGITPDLDGSWATRVNGSSDGTFHTKRENASSIFTDNTRASMSKDGATSPQNTPWHIGDKEFHNKPAGENTAWQECSKLVDTHDTTMCQVWGGEVDTLLVFAGLFSAVLTAFIIEAYKWLLEEPDDLTADYLRQILAIMSNTTIPSVPRSSSRPSLPDDVVALINGLWFSSLTLSLSSALIGIVSKQWLREYLRDVGRTHETNLSIRQVKYEGLTRWYVGAIITTIPLLLQTALFLFLVGIVYLLWHLQPTVAAIISVLGIFVVFFFIATTILPALQFILYQSGRLRLHTTSQFPYKSAQAWLFLRTLIMAINFLAWLYHSISRITIRVITMKGKSWQPFVAPYPTYPAWPQLDIEWTRRRDESAQWSHEPTSIGRCLGFIELNFEHHLLRDWLWNCVWSMRQNPTNAKHVLQCVRRTPKIKPDFPASTDILACAVAPLLDPRTETQATSELVSHMLVDSKSEAYVEHLIRIYNSLVRRGVQEVPDIVFESLRTTLRTMPGGCSQDTRLQLFLVAKDILRRSQHTESIYSTFLDTISIIVSRLSRSEVQERYGFTVEELSLDLSSEIMDWLGRYPDPSSNWRDYKSRVLWSAKTAILLARRLSLFEPLDTIATWHPRLPSVYALLEFVHNKVHLIPVATLPTWTPENFTMEEFVKVKKALEAICDAASESDIEVPQRLPQRLPTPQVPSAGSKQNKSRLKISKRHGARQNLRWDEGAAIGERALHTYVPESDIADVDLQTTEDQDNILSKDPFATLPIHLNPPSTLKAGETGCFNNQDSTDTSGIEAALGSGPVARSSLVAAEECDPGFTSVTRVGSSRDGPGEGALDGNGRADDRAAHPSHEAQGSRQTQTRDDCVRTLGST</sequence>
<feature type="compositionally biased region" description="Low complexity" evidence="1">
    <location>
        <begin position="754"/>
        <end position="767"/>
    </location>
</feature>
<feature type="transmembrane region" description="Helical" evidence="2">
    <location>
        <begin position="176"/>
        <end position="196"/>
    </location>
</feature>
<dbReference type="AlphaFoldDB" id="A0A550CQG8"/>
<dbReference type="Pfam" id="PF20153">
    <property type="entry name" value="DUF6535"/>
    <property type="match status" value="1"/>
</dbReference>
<feature type="region of interest" description="Disordered" evidence="1">
    <location>
        <begin position="888"/>
        <end position="942"/>
    </location>
</feature>
<dbReference type="OrthoDB" id="3235960at2759"/>
<keyword evidence="5" id="KW-1185">Reference proteome</keyword>
<organism evidence="4 5">
    <name type="scientific">Schizophyllum amplum</name>
    <dbReference type="NCBI Taxonomy" id="97359"/>
    <lineage>
        <taxon>Eukaryota</taxon>
        <taxon>Fungi</taxon>
        <taxon>Dikarya</taxon>
        <taxon>Basidiomycota</taxon>
        <taxon>Agaricomycotina</taxon>
        <taxon>Agaricomycetes</taxon>
        <taxon>Agaricomycetidae</taxon>
        <taxon>Agaricales</taxon>
        <taxon>Schizophyllaceae</taxon>
        <taxon>Schizophyllum</taxon>
    </lineage>
</organism>
<feature type="transmembrane region" description="Helical" evidence="2">
    <location>
        <begin position="239"/>
        <end position="263"/>
    </location>
</feature>
<dbReference type="Proteomes" id="UP000320762">
    <property type="component" value="Unassembled WGS sequence"/>
</dbReference>
<evidence type="ECO:0000259" key="3">
    <source>
        <dbReference type="Pfam" id="PF20153"/>
    </source>
</evidence>
<accession>A0A550CQG8</accession>